<reference evidence="2" key="1">
    <citation type="submission" date="2020-02" db="EMBL/GenBank/DDBJ databases">
        <authorList>
            <person name="Meier V. D."/>
        </authorList>
    </citation>
    <scope>NUCLEOTIDE SEQUENCE</scope>
    <source>
        <strain evidence="2">AVDCRST_MAG41</strain>
    </source>
</reference>
<evidence type="ECO:0000313" key="2">
    <source>
        <dbReference type="EMBL" id="CAA9253505.1"/>
    </source>
</evidence>
<feature type="region of interest" description="Disordered" evidence="1">
    <location>
        <begin position="12"/>
        <end position="42"/>
    </location>
</feature>
<protein>
    <submittedName>
        <fullName evidence="2">Uncharacterized protein</fullName>
    </submittedName>
</protein>
<gene>
    <name evidence="2" type="ORF">AVDCRST_MAG41-2055</name>
</gene>
<dbReference type="EMBL" id="CADCTP010000186">
    <property type="protein sequence ID" value="CAA9253505.1"/>
    <property type="molecule type" value="Genomic_DNA"/>
</dbReference>
<feature type="non-terminal residue" evidence="2">
    <location>
        <position position="42"/>
    </location>
</feature>
<proteinExistence type="predicted"/>
<dbReference type="AlphaFoldDB" id="A0A6J4IL80"/>
<sequence>VPLVAGYELARTGAPPNSRFPGPRSSCRPGAARGETPCLRTM</sequence>
<accession>A0A6J4IL80</accession>
<name>A0A6J4IL80_9ACTN</name>
<feature type="non-terminal residue" evidence="2">
    <location>
        <position position="1"/>
    </location>
</feature>
<evidence type="ECO:0000256" key="1">
    <source>
        <dbReference type="SAM" id="MobiDB-lite"/>
    </source>
</evidence>
<organism evidence="2">
    <name type="scientific">uncultured Mycobacteriales bacterium</name>
    <dbReference type="NCBI Taxonomy" id="581187"/>
    <lineage>
        <taxon>Bacteria</taxon>
        <taxon>Bacillati</taxon>
        <taxon>Actinomycetota</taxon>
        <taxon>Actinomycetes</taxon>
        <taxon>Mycobacteriales</taxon>
        <taxon>environmental samples</taxon>
    </lineage>
</organism>